<protein>
    <recommendedName>
        <fullName evidence="3">HD domain-containing protein</fullName>
    </recommendedName>
</protein>
<dbReference type="CDD" id="cd00077">
    <property type="entry name" value="HDc"/>
    <property type="match status" value="1"/>
</dbReference>
<name>A0A918R6Y2_9FLAO</name>
<dbReference type="AlphaFoldDB" id="A0A918R6Y2"/>
<dbReference type="Gene3D" id="1.10.3210.10">
    <property type="entry name" value="Hypothetical protein af1432"/>
    <property type="match status" value="1"/>
</dbReference>
<dbReference type="EMBL" id="BMWZ01000006">
    <property type="protein sequence ID" value="GGZ87007.1"/>
    <property type="molecule type" value="Genomic_DNA"/>
</dbReference>
<accession>A0A918R6Y2</accession>
<evidence type="ECO:0000313" key="1">
    <source>
        <dbReference type="EMBL" id="GGZ87007.1"/>
    </source>
</evidence>
<evidence type="ECO:0000313" key="2">
    <source>
        <dbReference type="Proteomes" id="UP000636004"/>
    </source>
</evidence>
<keyword evidence="2" id="KW-1185">Reference proteome</keyword>
<proteinExistence type="predicted"/>
<reference evidence="1" key="1">
    <citation type="journal article" date="2014" name="Int. J. Syst. Evol. Microbiol.">
        <title>Complete genome sequence of Corynebacterium casei LMG S-19264T (=DSM 44701T), isolated from a smear-ripened cheese.</title>
        <authorList>
            <consortium name="US DOE Joint Genome Institute (JGI-PGF)"/>
            <person name="Walter F."/>
            <person name="Albersmeier A."/>
            <person name="Kalinowski J."/>
            <person name="Ruckert C."/>
        </authorList>
    </citation>
    <scope>NUCLEOTIDE SEQUENCE</scope>
    <source>
        <strain evidence="1">KCTC 12710</strain>
    </source>
</reference>
<dbReference type="SUPFAM" id="SSF109604">
    <property type="entry name" value="HD-domain/PDEase-like"/>
    <property type="match status" value="1"/>
</dbReference>
<evidence type="ECO:0008006" key="3">
    <source>
        <dbReference type="Google" id="ProtNLM"/>
    </source>
</evidence>
<dbReference type="Proteomes" id="UP000636004">
    <property type="component" value="Unassembled WGS sequence"/>
</dbReference>
<reference evidence="1" key="2">
    <citation type="submission" date="2020-09" db="EMBL/GenBank/DDBJ databases">
        <authorList>
            <person name="Sun Q."/>
            <person name="Kim S."/>
        </authorList>
    </citation>
    <scope>NUCLEOTIDE SEQUENCE</scope>
    <source>
        <strain evidence="1">KCTC 12710</strain>
    </source>
</reference>
<gene>
    <name evidence="1" type="ORF">GCM10007028_26430</name>
</gene>
<dbReference type="InterPro" id="IPR003607">
    <property type="entry name" value="HD/PDEase_dom"/>
</dbReference>
<dbReference type="RefSeq" id="WP_189361468.1">
    <property type="nucleotide sequence ID" value="NZ_BMWZ01000006.1"/>
</dbReference>
<comment type="caution">
    <text evidence="1">The sequence shown here is derived from an EMBL/GenBank/DDBJ whole genome shotgun (WGS) entry which is preliminary data.</text>
</comment>
<sequence>MTLENKNAYPDVCFQILDELKQKLAPYLSYHCYDHIIDVSNVCDKYIKIYKVDDHMAKLIRIAAVGHDFGYTVSSIDHEELSIQLLEPMLKPVLTTEEIDIVNGMIRATEVPQKPKTFYEKIIADADLDYLGREHYDDLSENLHQELLHFGLIKSDREWLDLQISFLESHEFHTLYAKWNRRKLKLIKLKELKAIQLEQINDK</sequence>
<organism evidence="1 2">
    <name type="scientific">Algibacter mikhailovii</name>
    <dbReference type="NCBI Taxonomy" id="425498"/>
    <lineage>
        <taxon>Bacteria</taxon>
        <taxon>Pseudomonadati</taxon>
        <taxon>Bacteroidota</taxon>
        <taxon>Flavobacteriia</taxon>
        <taxon>Flavobacteriales</taxon>
        <taxon>Flavobacteriaceae</taxon>
        <taxon>Algibacter</taxon>
    </lineage>
</organism>